<dbReference type="SUPFAM" id="SSF56219">
    <property type="entry name" value="DNase I-like"/>
    <property type="match status" value="1"/>
</dbReference>
<dbReference type="Proteomes" id="UP000232196">
    <property type="component" value="Unassembled WGS sequence"/>
</dbReference>
<dbReference type="AlphaFoldDB" id="A0A2M9XFX4"/>
<keyword evidence="2" id="KW-0255">Endonuclease</keyword>
<dbReference type="OrthoDB" id="395856at2"/>
<dbReference type="Gene3D" id="3.60.10.10">
    <property type="entry name" value="Endonuclease/exonuclease/phosphatase"/>
    <property type="match status" value="1"/>
</dbReference>
<sequence>MHRALIRFLGIPFAFLITISTIAKGPIKKLKVTSFNSYFLYDEIGDSHKFPKDRKHRTEEDFTKIKKIILSNHPDIIGFQEIENEIALHHIIINEYDCKATVTPGYSQELGLCWKKELGTPVISELEQLSIRPGLRKGLLAEFNFDGKKISVVVVHLKAGHSPKDKKERKEQILALKDILPSLGQFVLLGDFNEVLERRVDLLKILQRNLKLKVANYKQKSDCWQHHDGFIDYLITNMEWQQGSFVQTKFESDDGNFDGNPSAEKGLSDHCPVSAELLLER</sequence>
<keyword evidence="2" id="KW-0540">Nuclease</keyword>
<dbReference type="EMBL" id="NPDN01000002">
    <property type="protein sequence ID" value="PJZ26482.1"/>
    <property type="molecule type" value="Genomic_DNA"/>
</dbReference>
<dbReference type="InterPro" id="IPR036691">
    <property type="entry name" value="Endo/exonu/phosph_ase_sf"/>
</dbReference>
<gene>
    <name evidence="2" type="ORF">CH357_02995</name>
</gene>
<evidence type="ECO:0000259" key="1">
    <source>
        <dbReference type="Pfam" id="PF03372"/>
    </source>
</evidence>
<feature type="domain" description="Endonuclease/exonuclease/phosphatase" evidence="1">
    <location>
        <begin position="40"/>
        <end position="197"/>
    </location>
</feature>
<name>A0A2M9XFX4_9LEPT</name>
<evidence type="ECO:0000313" key="2">
    <source>
        <dbReference type="EMBL" id="PJZ26482.1"/>
    </source>
</evidence>
<comment type="caution">
    <text evidence="2">The sequence shown here is derived from an EMBL/GenBank/DDBJ whole genome shotgun (WGS) entry which is preliminary data.</text>
</comment>
<organism evidence="2 3">
    <name type="scientific">Leptospira hartskeerlii</name>
    <dbReference type="NCBI Taxonomy" id="2023177"/>
    <lineage>
        <taxon>Bacteria</taxon>
        <taxon>Pseudomonadati</taxon>
        <taxon>Spirochaetota</taxon>
        <taxon>Spirochaetia</taxon>
        <taxon>Leptospirales</taxon>
        <taxon>Leptospiraceae</taxon>
        <taxon>Leptospira</taxon>
    </lineage>
</organism>
<keyword evidence="2" id="KW-0378">Hydrolase</keyword>
<keyword evidence="3" id="KW-1185">Reference proteome</keyword>
<reference evidence="2 3" key="1">
    <citation type="submission" date="2017-07" db="EMBL/GenBank/DDBJ databases">
        <title>Leptospira spp. isolated from tropical soils.</title>
        <authorList>
            <person name="Thibeaux R."/>
            <person name="Iraola G."/>
            <person name="Ferres I."/>
            <person name="Bierque E."/>
            <person name="Girault D."/>
            <person name="Soupe-Gilbert M.-E."/>
            <person name="Picardeau M."/>
            <person name="Goarant C."/>
        </authorList>
    </citation>
    <scope>NUCLEOTIDE SEQUENCE [LARGE SCALE GENOMIC DNA]</scope>
    <source>
        <strain evidence="2 3">MCA1-C-A1</strain>
    </source>
</reference>
<dbReference type="RefSeq" id="WP_100705308.1">
    <property type="nucleotide sequence ID" value="NZ_NPDL01000016.1"/>
</dbReference>
<evidence type="ECO:0000313" key="3">
    <source>
        <dbReference type="Proteomes" id="UP000232196"/>
    </source>
</evidence>
<dbReference type="InterPro" id="IPR005135">
    <property type="entry name" value="Endo/exonuclease/phosphatase"/>
</dbReference>
<dbReference type="Pfam" id="PF03372">
    <property type="entry name" value="Exo_endo_phos"/>
    <property type="match status" value="1"/>
</dbReference>
<accession>A0A2M9XFX4</accession>
<protein>
    <submittedName>
        <fullName evidence="2">Endonuclease</fullName>
    </submittedName>
</protein>
<proteinExistence type="predicted"/>
<dbReference type="GO" id="GO:0004519">
    <property type="term" value="F:endonuclease activity"/>
    <property type="evidence" value="ECO:0007669"/>
    <property type="project" value="UniProtKB-KW"/>
</dbReference>